<dbReference type="GO" id="GO:0008963">
    <property type="term" value="F:phospho-N-acetylmuramoyl-pentapeptide-transferase activity"/>
    <property type="evidence" value="ECO:0007669"/>
    <property type="project" value="UniProtKB-UniRule"/>
</dbReference>
<dbReference type="RefSeq" id="WP_184748206.1">
    <property type="nucleotide sequence ID" value="NZ_JACHGJ010000008.1"/>
</dbReference>
<evidence type="ECO:0000256" key="15">
    <source>
        <dbReference type="PIRSR" id="PIRSR600715-1"/>
    </source>
</evidence>
<dbReference type="GO" id="GO:0071555">
    <property type="term" value="P:cell wall organization"/>
    <property type="evidence" value="ECO:0007669"/>
    <property type="project" value="UniProtKB-KW"/>
</dbReference>
<proteinExistence type="inferred from homology"/>
<dbReference type="InterPro" id="IPR000715">
    <property type="entry name" value="Glycosyl_transferase_4"/>
</dbReference>
<keyword evidence="5 13" id="KW-0808">Transferase</keyword>
<sequence>MFKALFYPLVKYFSFFNIFQYTTFRAAYAAVTALLIAFLFGPAVIKMLTRLKLGQEVRQDGPETHLSKAGTPTMGGLLIIISVVISVLLWQDLSQFYTWVLLITIVGFGGIGFIDDYLKISRKSSDGLQSRFKFFGQIAVALLVVLLLYYNRNDHTTLLYVPFLKNPLFDMSYFYIPFGVLTIVSFSNAVNLTDGLDGLATGLFLMATIAFTLIAYLTGHAVFADYLQIPFLKGSSEVVILCMALLGASVGFLWFNCHPSEIFMGDTGSLALGAVMGALALVLKKEILTIIIGGVFVMETLSVIIQVVHFKRTGKRVFKMAPLHHHFELIGWAEGKVVTRLWIVGGMFAIIALSTLKIR</sequence>
<evidence type="ECO:0000256" key="10">
    <source>
        <dbReference type="ARBA" id="ARBA00023136"/>
    </source>
</evidence>
<evidence type="ECO:0000256" key="12">
    <source>
        <dbReference type="ARBA" id="ARBA00023316"/>
    </source>
</evidence>
<keyword evidence="6 13" id="KW-0812">Transmembrane</keyword>
<keyword evidence="17" id="KW-1185">Reference proteome</keyword>
<dbReference type="EC" id="2.7.8.13" evidence="13 14"/>
<evidence type="ECO:0000313" key="17">
    <source>
        <dbReference type="Proteomes" id="UP000587760"/>
    </source>
</evidence>
<accession>A0A841RD74</accession>
<dbReference type="Proteomes" id="UP000587760">
    <property type="component" value="Unassembled WGS sequence"/>
</dbReference>
<feature type="transmembrane region" description="Helical" evidence="13">
    <location>
        <begin position="69"/>
        <end position="90"/>
    </location>
</feature>
<evidence type="ECO:0000256" key="14">
    <source>
        <dbReference type="NCBIfam" id="TIGR00445"/>
    </source>
</evidence>
<keyword evidence="13 15" id="KW-0460">Magnesium</keyword>
<evidence type="ECO:0000256" key="13">
    <source>
        <dbReference type="HAMAP-Rule" id="MF_00038"/>
    </source>
</evidence>
<dbReference type="InterPro" id="IPR003524">
    <property type="entry name" value="PNAcMuramoyl-5peptid_Trfase"/>
</dbReference>
<dbReference type="Pfam" id="PF10555">
    <property type="entry name" value="MraY_sig1"/>
    <property type="match status" value="1"/>
</dbReference>
<protein>
    <recommendedName>
        <fullName evidence="13 14">Phospho-N-acetylmuramoyl-pentapeptide-transferase</fullName>
        <ecNumber evidence="13 14">2.7.8.13</ecNumber>
    </recommendedName>
    <alternativeName>
        <fullName evidence="13">UDP-MurNAc-pentapeptide phosphotransferase</fullName>
    </alternativeName>
</protein>
<comment type="subcellular location">
    <subcellularLocation>
        <location evidence="13">Cell membrane</location>
        <topology evidence="13">Multi-pass membrane protein</topology>
    </subcellularLocation>
    <subcellularLocation>
        <location evidence="1">Membrane</location>
        <topology evidence="1">Multi-pass membrane protein</topology>
    </subcellularLocation>
</comment>
<dbReference type="GO" id="GO:0051301">
    <property type="term" value="P:cell division"/>
    <property type="evidence" value="ECO:0007669"/>
    <property type="project" value="UniProtKB-KW"/>
</dbReference>
<keyword evidence="9 13" id="KW-1133">Transmembrane helix</keyword>
<feature type="binding site" evidence="15">
    <location>
        <position position="266"/>
    </location>
    <ligand>
        <name>Mg(2+)</name>
        <dbReference type="ChEBI" id="CHEBI:18420"/>
    </ligand>
</feature>
<keyword evidence="7 13" id="KW-0133">Cell shape</keyword>
<keyword evidence="4 13" id="KW-0132">Cell division</keyword>
<feature type="transmembrane region" description="Helical" evidence="13">
    <location>
        <begin position="337"/>
        <end position="356"/>
    </location>
</feature>
<comment type="pathway">
    <text evidence="13">Cell wall biogenesis; peptidoglycan biosynthesis.</text>
</comment>
<dbReference type="UniPathway" id="UPA00219"/>
<comment type="catalytic activity">
    <reaction evidence="13">
        <text>UDP-N-acetyl-alpha-D-muramoyl-L-alanyl-gamma-D-glutamyl-meso-2,6-diaminopimeloyl-D-alanyl-D-alanine + di-trans,octa-cis-undecaprenyl phosphate = di-trans,octa-cis-undecaprenyl diphospho-N-acetyl-alpha-D-muramoyl-L-alanyl-D-glutamyl-meso-2,6-diaminopimeloyl-D-alanyl-D-alanine + UMP</text>
        <dbReference type="Rhea" id="RHEA:28386"/>
        <dbReference type="ChEBI" id="CHEBI:57865"/>
        <dbReference type="ChEBI" id="CHEBI:60392"/>
        <dbReference type="ChEBI" id="CHEBI:61386"/>
        <dbReference type="ChEBI" id="CHEBI:61387"/>
        <dbReference type="EC" id="2.7.8.13"/>
    </reaction>
</comment>
<dbReference type="NCBIfam" id="TIGR00445">
    <property type="entry name" value="mraY"/>
    <property type="match status" value="1"/>
</dbReference>
<comment type="caution">
    <text evidence="16">The sequence shown here is derived from an EMBL/GenBank/DDBJ whole genome shotgun (WGS) entry which is preliminary data.</text>
</comment>
<evidence type="ECO:0000256" key="7">
    <source>
        <dbReference type="ARBA" id="ARBA00022960"/>
    </source>
</evidence>
<evidence type="ECO:0000256" key="2">
    <source>
        <dbReference type="ARBA" id="ARBA00005583"/>
    </source>
</evidence>
<feature type="transmembrane region" description="Helical" evidence="13">
    <location>
        <begin position="287"/>
        <end position="310"/>
    </location>
</feature>
<dbReference type="EMBL" id="JACHGJ010000008">
    <property type="protein sequence ID" value="MBB6481975.1"/>
    <property type="molecule type" value="Genomic_DNA"/>
</dbReference>
<feature type="transmembrane region" description="Helical" evidence="13">
    <location>
        <begin position="199"/>
        <end position="218"/>
    </location>
</feature>
<dbReference type="AlphaFoldDB" id="A0A841RD74"/>
<keyword evidence="12 13" id="KW-0961">Cell wall biogenesis/degradation</keyword>
<feature type="transmembrane region" description="Helical" evidence="13">
    <location>
        <begin position="26"/>
        <end position="48"/>
    </location>
</feature>
<organism evidence="16 17">
    <name type="scientific">Spirochaeta isovalerica</name>
    <dbReference type="NCBI Taxonomy" id="150"/>
    <lineage>
        <taxon>Bacteria</taxon>
        <taxon>Pseudomonadati</taxon>
        <taxon>Spirochaetota</taxon>
        <taxon>Spirochaetia</taxon>
        <taxon>Spirochaetales</taxon>
        <taxon>Spirochaetaceae</taxon>
        <taxon>Spirochaeta</taxon>
    </lineage>
</organism>
<evidence type="ECO:0000256" key="3">
    <source>
        <dbReference type="ARBA" id="ARBA00022519"/>
    </source>
</evidence>
<dbReference type="GO" id="GO:0008360">
    <property type="term" value="P:regulation of cell shape"/>
    <property type="evidence" value="ECO:0007669"/>
    <property type="project" value="UniProtKB-KW"/>
</dbReference>
<dbReference type="GO" id="GO:0009252">
    <property type="term" value="P:peptidoglycan biosynthetic process"/>
    <property type="evidence" value="ECO:0007669"/>
    <property type="project" value="UniProtKB-UniRule"/>
</dbReference>
<comment type="cofactor">
    <cofactor evidence="13 15">
        <name>Mg(2+)</name>
        <dbReference type="ChEBI" id="CHEBI:18420"/>
    </cofactor>
</comment>
<keyword evidence="8 13" id="KW-0573">Peptidoglycan synthesis</keyword>
<feature type="binding site" evidence="15">
    <location>
        <position position="191"/>
    </location>
    <ligand>
        <name>Mg(2+)</name>
        <dbReference type="ChEBI" id="CHEBI:18420"/>
    </ligand>
</feature>
<dbReference type="Pfam" id="PF00953">
    <property type="entry name" value="Glycos_transf_4"/>
    <property type="match status" value="1"/>
</dbReference>
<feature type="transmembrane region" description="Helical" evidence="13">
    <location>
        <begin position="134"/>
        <end position="152"/>
    </location>
</feature>
<feature type="transmembrane region" description="Helical" evidence="13">
    <location>
        <begin position="238"/>
        <end position="255"/>
    </location>
</feature>
<dbReference type="PANTHER" id="PTHR22926">
    <property type="entry name" value="PHOSPHO-N-ACETYLMURAMOYL-PENTAPEPTIDE-TRANSFERASE"/>
    <property type="match status" value="1"/>
</dbReference>
<gene>
    <name evidence="13" type="primary">mraY</name>
    <name evidence="16" type="ORF">HNR50_003656</name>
</gene>
<dbReference type="HAMAP" id="MF_00038">
    <property type="entry name" value="MraY"/>
    <property type="match status" value="1"/>
</dbReference>
<evidence type="ECO:0000256" key="1">
    <source>
        <dbReference type="ARBA" id="ARBA00004141"/>
    </source>
</evidence>
<keyword evidence="11 13" id="KW-0131">Cell cycle</keyword>
<keyword evidence="10 13" id="KW-0472">Membrane</keyword>
<name>A0A841RD74_9SPIO</name>
<dbReference type="InterPro" id="IPR018480">
    <property type="entry name" value="PNAcMuramoyl-5peptid_Trfase_CS"/>
</dbReference>
<comment type="similarity">
    <text evidence="2 13">Belongs to the glycosyltransferase 4 family. MraY subfamily.</text>
</comment>
<dbReference type="GO" id="GO:0046872">
    <property type="term" value="F:metal ion binding"/>
    <property type="evidence" value="ECO:0007669"/>
    <property type="project" value="UniProtKB-KW"/>
</dbReference>
<evidence type="ECO:0000256" key="4">
    <source>
        <dbReference type="ARBA" id="ARBA00022618"/>
    </source>
</evidence>
<evidence type="ECO:0000256" key="8">
    <source>
        <dbReference type="ARBA" id="ARBA00022984"/>
    </source>
</evidence>
<reference evidence="16 17" key="1">
    <citation type="submission" date="2020-08" db="EMBL/GenBank/DDBJ databases">
        <title>Genomic Encyclopedia of Type Strains, Phase IV (KMG-IV): sequencing the most valuable type-strain genomes for metagenomic binning, comparative biology and taxonomic classification.</title>
        <authorList>
            <person name="Goeker M."/>
        </authorList>
    </citation>
    <scope>NUCLEOTIDE SEQUENCE [LARGE SCALE GENOMIC DNA]</scope>
    <source>
        <strain evidence="16 17">DSM 2461</strain>
    </source>
</reference>
<feature type="transmembrane region" description="Helical" evidence="13">
    <location>
        <begin position="96"/>
        <end position="114"/>
    </location>
</feature>
<dbReference type="GO" id="GO:0005886">
    <property type="term" value="C:plasma membrane"/>
    <property type="evidence" value="ECO:0007669"/>
    <property type="project" value="UniProtKB-SubCell"/>
</dbReference>
<evidence type="ECO:0000256" key="11">
    <source>
        <dbReference type="ARBA" id="ARBA00023306"/>
    </source>
</evidence>
<dbReference type="PANTHER" id="PTHR22926:SF5">
    <property type="entry name" value="PHOSPHO-N-ACETYLMURAMOYL-PENTAPEPTIDE-TRANSFERASE HOMOLOG"/>
    <property type="match status" value="1"/>
</dbReference>
<feature type="transmembrane region" description="Helical" evidence="13">
    <location>
        <begin position="262"/>
        <end position="281"/>
    </location>
</feature>
<dbReference type="CDD" id="cd06852">
    <property type="entry name" value="GT_MraY"/>
    <property type="match status" value="1"/>
</dbReference>
<evidence type="ECO:0000313" key="16">
    <source>
        <dbReference type="EMBL" id="MBB6481975.1"/>
    </source>
</evidence>
<comment type="function">
    <text evidence="13">Catalyzes the initial step of the lipid cycle reactions in the biosynthesis of the cell wall peptidoglycan: transfers peptidoglycan precursor phospho-MurNAc-pentapeptide from UDP-MurNAc-pentapeptide onto the lipid carrier undecaprenyl phosphate, yielding undecaprenyl-pyrophosphoryl-MurNAc-pentapeptide, known as lipid I.</text>
</comment>
<evidence type="ECO:0000256" key="5">
    <source>
        <dbReference type="ARBA" id="ARBA00022679"/>
    </source>
</evidence>
<dbReference type="PROSITE" id="PS01347">
    <property type="entry name" value="MRAY_1"/>
    <property type="match status" value="1"/>
</dbReference>
<dbReference type="PROSITE" id="PS01348">
    <property type="entry name" value="MRAY_2"/>
    <property type="match status" value="1"/>
</dbReference>
<keyword evidence="3" id="KW-0997">Cell inner membrane</keyword>
<evidence type="ECO:0000256" key="6">
    <source>
        <dbReference type="ARBA" id="ARBA00022692"/>
    </source>
</evidence>
<keyword evidence="13 15" id="KW-0479">Metal-binding</keyword>
<keyword evidence="13" id="KW-1003">Cell membrane</keyword>
<feature type="transmembrane region" description="Helical" evidence="13">
    <location>
        <begin position="172"/>
        <end position="192"/>
    </location>
</feature>
<evidence type="ECO:0000256" key="9">
    <source>
        <dbReference type="ARBA" id="ARBA00022989"/>
    </source>
</evidence>